<protein>
    <recommendedName>
        <fullName evidence="3">beta-galactosidase</fullName>
        <ecNumber evidence="3">3.2.1.23</ecNumber>
    </recommendedName>
</protein>
<accession>A0A9D1K7C5</accession>
<evidence type="ECO:0000256" key="5">
    <source>
        <dbReference type="ARBA" id="ARBA00022801"/>
    </source>
</evidence>
<dbReference type="GO" id="GO:0009341">
    <property type="term" value="C:beta-galactosidase complex"/>
    <property type="evidence" value="ECO:0007669"/>
    <property type="project" value="InterPro"/>
</dbReference>
<comment type="similarity">
    <text evidence="2">Belongs to the glycosyl hydrolase 42 family.</text>
</comment>
<dbReference type="SUPFAM" id="SSF51445">
    <property type="entry name" value="(Trans)glycosidases"/>
    <property type="match status" value="1"/>
</dbReference>
<evidence type="ECO:0000256" key="7">
    <source>
        <dbReference type="ARBA" id="ARBA00023295"/>
    </source>
</evidence>
<dbReference type="PANTHER" id="PTHR36447:SF2">
    <property type="entry name" value="BETA-GALACTOSIDASE YESZ"/>
    <property type="match status" value="1"/>
</dbReference>
<keyword evidence="4" id="KW-0479">Metal-binding</keyword>
<dbReference type="EMBL" id="DVJN01000252">
    <property type="protein sequence ID" value="HIS93970.1"/>
    <property type="molecule type" value="Genomic_DNA"/>
</dbReference>
<feature type="domain" description="Glycoside hydrolase family 42 N-terminal" evidence="8">
    <location>
        <begin position="22"/>
        <end position="381"/>
    </location>
</feature>
<keyword evidence="5" id="KW-0378">Hydrolase</keyword>
<dbReference type="SUPFAM" id="SSF52317">
    <property type="entry name" value="Class I glutamine amidotransferase-like"/>
    <property type="match status" value="1"/>
</dbReference>
<sequence>MAKTDWDFIPFGAQYYRAPTPRPDQWALDMRNMARHGFNTVKLWACWRANNPREGEYDFSDLDQLMDLAQENGLKVIINQIFDTAPAWFFRKYPESSMVANDGQVLHPVATACRQMGGAPGPCFHHAAGIKARQAFIRRCVERYRAHPALLCWDMWNEPEHTCALRREPRVENLTCYCPASVQAFRAWLEGKYGTVEELNRVWGRNYEDFAGVEVPRLGQTFKDMVDWRLFMTHTITEECRMRVETVKALDAEHPVMVHTVTIPFFPLATCGSDDYALAELCDLFGNSVGSEPLSAAITLSAAPGKRVINAEIHAVGGSTYDRPKLNGLEDMKRHLFLPLGMGIQGFLFWQYRPERLGLESPAWGLTDLEGKPTPWLEAAARIHRALLPYTNVILHAARQEARVAVLNSQKAQLFDFCVDPGAMLYIRSVKGAHAMLRAAGFAVDVVGDRQISPENLAKYRVIYDPFPYYKDERMCQILRDWVENGGTLIAEACFGGYSDDDGLHTMAQPGFGFEQVFGAREARATTASHFHNAYAAQWSTESADGNLLALHFGGETYRGYRFYQSMEPWGAQVLATFADGAPAAVCGQHGKGRAIWMGSLLACAYEMGCRENARLCARLAAGYSGARPPVTTLEEGSLCSVLDAPEGQLLVVENQAQEAGVSIVAEHLRLRGQTLADILTGEEIPIQRTPRGQTARLPVRAGGIEVYAVRGADMRGGCP</sequence>
<dbReference type="AlphaFoldDB" id="A0A9D1K7C5"/>
<evidence type="ECO:0000256" key="6">
    <source>
        <dbReference type="ARBA" id="ARBA00022833"/>
    </source>
</evidence>
<dbReference type="Pfam" id="PF08532">
    <property type="entry name" value="Glyco_hydro_42M"/>
    <property type="match status" value="1"/>
</dbReference>
<dbReference type="Proteomes" id="UP000824140">
    <property type="component" value="Unassembled WGS sequence"/>
</dbReference>
<evidence type="ECO:0000256" key="2">
    <source>
        <dbReference type="ARBA" id="ARBA00005940"/>
    </source>
</evidence>
<dbReference type="Gene3D" id="3.20.20.80">
    <property type="entry name" value="Glycosidases"/>
    <property type="match status" value="1"/>
</dbReference>
<comment type="caution">
    <text evidence="10">The sequence shown here is derived from an EMBL/GenBank/DDBJ whole genome shotgun (WGS) entry which is preliminary data.</text>
</comment>
<evidence type="ECO:0000259" key="8">
    <source>
        <dbReference type="Pfam" id="PF02449"/>
    </source>
</evidence>
<reference evidence="10" key="1">
    <citation type="submission" date="2020-10" db="EMBL/GenBank/DDBJ databases">
        <authorList>
            <person name="Gilroy R."/>
        </authorList>
    </citation>
    <scope>NUCLEOTIDE SEQUENCE</scope>
    <source>
        <strain evidence="10">13766</strain>
    </source>
</reference>
<evidence type="ECO:0000256" key="3">
    <source>
        <dbReference type="ARBA" id="ARBA00012756"/>
    </source>
</evidence>
<dbReference type="GO" id="GO:0046872">
    <property type="term" value="F:metal ion binding"/>
    <property type="evidence" value="ECO:0007669"/>
    <property type="project" value="UniProtKB-KW"/>
</dbReference>
<keyword evidence="6" id="KW-0862">Zinc</keyword>
<dbReference type="PANTHER" id="PTHR36447">
    <property type="entry name" value="BETA-GALACTOSIDASE GANA"/>
    <property type="match status" value="1"/>
</dbReference>
<evidence type="ECO:0000256" key="1">
    <source>
        <dbReference type="ARBA" id="ARBA00001412"/>
    </source>
</evidence>
<name>A0A9D1K7C5_9FIRM</name>
<keyword evidence="7" id="KW-0326">Glycosidase</keyword>
<evidence type="ECO:0000259" key="9">
    <source>
        <dbReference type="Pfam" id="PF08532"/>
    </source>
</evidence>
<dbReference type="GO" id="GO:0004565">
    <property type="term" value="F:beta-galactosidase activity"/>
    <property type="evidence" value="ECO:0007669"/>
    <property type="project" value="UniProtKB-EC"/>
</dbReference>
<reference evidence="10" key="2">
    <citation type="journal article" date="2021" name="PeerJ">
        <title>Extensive microbial diversity within the chicken gut microbiome revealed by metagenomics and culture.</title>
        <authorList>
            <person name="Gilroy R."/>
            <person name="Ravi A."/>
            <person name="Getino M."/>
            <person name="Pursley I."/>
            <person name="Horton D.L."/>
            <person name="Alikhan N.F."/>
            <person name="Baker D."/>
            <person name="Gharbi K."/>
            <person name="Hall N."/>
            <person name="Watson M."/>
            <person name="Adriaenssens E.M."/>
            <person name="Foster-Nyarko E."/>
            <person name="Jarju S."/>
            <person name="Secka A."/>
            <person name="Antonio M."/>
            <person name="Oren A."/>
            <person name="Chaudhuri R.R."/>
            <person name="La Ragione R."/>
            <person name="Hildebrand F."/>
            <person name="Pallen M.J."/>
        </authorList>
    </citation>
    <scope>NUCLEOTIDE SEQUENCE</scope>
    <source>
        <strain evidence="10">13766</strain>
    </source>
</reference>
<dbReference type="InterPro" id="IPR017853">
    <property type="entry name" value="GH"/>
</dbReference>
<dbReference type="InterPro" id="IPR013738">
    <property type="entry name" value="Beta_galactosidase_Trimer"/>
</dbReference>
<dbReference type="InterPro" id="IPR029062">
    <property type="entry name" value="Class_I_gatase-like"/>
</dbReference>
<dbReference type="GO" id="GO:0005975">
    <property type="term" value="P:carbohydrate metabolic process"/>
    <property type="evidence" value="ECO:0007669"/>
    <property type="project" value="InterPro"/>
</dbReference>
<evidence type="ECO:0000256" key="4">
    <source>
        <dbReference type="ARBA" id="ARBA00022723"/>
    </source>
</evidence>
<comment type="catalytic activity">
    <reaction evidence="1">
        <text>Hydrolysis of terminal non-reducing beta-D-galactose residues in beta-D-galactosides.</text>
        <dbReference type="EC" id="3.2.1.23"/>
    </reaction>
</comment>
<evidence type="ECO:0000313" key="11">
    <source>
        <dbReference type="Proteomes" id="UP000824140"/>
    </source>
</evidence>
<evidence type="ECO:0000313" key="10">
    <source>
        <dbReference type="EMBL" id="HIS93970.1"/>
    </source>
</evidence>
<dbReference type="InterPro" id="IPR003476">
    <property type="entry name" value="Glyco_hydro_42"/>
</dbReference>
<dbReference type="EC" id="3.2.1.23" evidence="3"/>
<gene>
    <name evidence="10" type="ORF">IAA84_13220</name>
</gene>
<dbReference type="InterPro" id="IPR013529">
    <property type="entry name" value="Glyco_hydro_42_N"/>
</dbReference>
<dbReference type="Pfam" id="PF02449">
    <property type="entry name" value="Glyco_hydro_42"/>
    <property type="match status" value="1"/>
</dbReference>
<dbReference type="Gene3D" id="3.40.50.880">
    <property type="match status" value="1"/>
</dbReference>
<proteinExistence type="inferred from homology"/>
<organism evidence="10 11">
    <name type="scientific">Candidatus Alectryocaccomicrobium excrementavium</name>
    <dbReference type="NCBI Taxonomy" id="2840668"/>
    <lineage>
        <taxon>Bacteria</taxon>
        <taxon>Bacillati</taxon>
        <taxon>Bacillota</taxon>
        <taxon>Clostridia</taxon>
        <taxon>Candidatus Alectryocaccomicrobium</taxon>
    </lineage>
</organism>
<feature type="domain" description="Beta-galactosidase trimerisation" evidence="9">
    <location>
        <begin position="426"/>
        <end position="602"/>
    </location>
</feature>
<dbReference type="CDD" id="cd03143">
    <property type="entry name" value="A4_beta-galactosidase_middle_domain"/>
    <property type="match status" value="1"/>
</dbReference>